<sequence>SFGLAIGAVPSRNIPHVVRCITQRFVELRDSGESFKSFIERTGKREVKSWLSELTKVPSYEEDRSFYSDWGDPREYTTGDLGVGECAGEVVSVTEFGLTDSERQVFDAQELLERGSPDQAARTAFGAMLTAARTLIRTEYLDVKDEADIIVEEFKTRFHDTRVFHDPFAGAKFTNYFFRQHGEQTHVCDHESAHHRIEEAQLFIEAAYSCYARMGVSKAV</sequence>
<evidence type="ECO:0000256" key="1">
    <source>
        <dbReference type="ARBA" id="ARBA00022723"/>
    </source>
</evidence>
<protein>
    <submittedName>
        <fullName evidence="4">Uncharacterized protein</fullName>
    </submittedName>
</protein>
<name>A0A382W760_9ZZZZ</name>
<reference evidence="4" key="1">
    <citation type="submission" date="2018-05" db="EMBL/GenBank/DDBJ databases">
        <authorList>
            <person name="Lanie J.A."/>
            <person name="Ng W.-L."/>
            <person name="Kazmierczak K.M."/>
            <person name="Andrzejewski T.M."/>
            <person name="Davidsen T.M."/>
            <person name="Wayne K.J."/>
            <person name="Tettelin H."/>
            <person name="Glass J.I."/>
            <person name="Rusch D."/>
            <person name="Podicherti R."/>
            <person name="Tsui H.-C.T."/>
            <person name="Winkler M.E."/>
        </authorList>
    </citation>
    <scope>NUCLEOTIDE SEQUENCE</scope>
</reference>
<evidence type="ECO:0000256" key="3">
    <source>
        <dbReference type="ARBA" id="ARBA00023014"/>
    </source>
</evidence>
<keyword evidence="1" id="KW-0479">Metal-binding</keyword>
<organism evidence="4">
    <name type="scientific">marine metagenome</name>
    <dbReference type="NCBI Taxonomy" id="408172"/>
    <lineage>
        <taxon>unclassified sequences</taxon>
        <taxon>metagenomes</taxon>
        <taxon>ecological metagenomes</taxon>
    </lineage>
</organism>
<dbReference type="EMBL" id="UINC01157141">
    <property type="protein sequence ID" value="SVD53968.1"/>
    <property type="molecule type" value="Genomic_DNA"/>
</dbReference>
<evidence type="ECO:0000313" key="4">
    <source>
        <dbReference type="EMBL" id="SVD53968.1"/>
    </source>
</evidence>
<accession>A0A382W760</accession>
<keyword evidence="2" id="KW-0408">Iron</keyword>
<dbReference type="GO" id="GO:0046872">
    <property type="term" value="F:metal ion binding"/>
    <property type="evidence" value="ECO:0007669"/>
    <property type="project" value="UniProtKB-KW"/>
</dbReference>
<dbReference type="InterPro" id="IPR045854">
    <property type="entry name" value="NO2/SO3_Rdtase_4Fe4S_sf"/>
</dbReference>
<dbReference type="GO" id="GO:0051536">
    <property type="term" value="F:iron-sulfur cluster binding"/>
    <property type="evidence" value="ECO:0007669"/>
    <property type="project" value="UniProtKB-KW"/>
</dbReference>
<dbReference type="SUPFAM" id="SSF56014">
    <property type="entry name" value="Nitrite and sulphite reductase 4Fe-4S domain-like"/>
    <property type="match status" value="1"/>
</dbReference>
<proteinExistence type="predicted"/>
<evidence type="ECO:0000256" key="2">
    <source>
        <dbReference type="ARBA" id="ARBA00023004"/>
    </source>
</evidence>
<keyword evidence="3" id="KW-0411">Iron-sulfur</keyword>
<dbReference type="AlphaFoldDB" id="A0A382W760"/>
<gene>
    <name evidence="4" type="ORF">METZ01_LOCUS406822</name>
</gene>
<feature type="non-terminal residue" evidence="4">
    <location>
        <position position="1"/>
    </location>
</feature>